<sequence length="92" mass="10653">MNEKCQDCGEMKRMVLEDVKAVRHKNGSEVLIKNVPTETCDCSKGSFQFRVVLEMGHYKENDDSNESEVDYQRLRKAVEGMDNFEIMGIKEM</sequence>
<accession>A0A556PPH4</accession>
<dbReference type="AlphaFoldDB" id="A0A556PPH4"/>
<keyword evidence="2" id="KW-1185">Reference proteome</keyword>
<proteinExistence type="predicted"/>
<name>A0A556PPH4_9BACI</name>
<dbReference type="RefSeq" id="WP_144088258.1">
    <property type="nucleotide sequence ID" value="NZ_VMHE01000005.1"/>
</dbReference>
<evidence type="ECO:0000313" key="2">
    <source>
        <dbReference type="Proteomes" id="UP000316425"/>
    </source>
</evidence>
<reference evidence="1 2" key="1">
    <citation type="submission" date="2019-07" db="EMBL/GenBank/DDBJ databases">
        <title>Allobacillus sp. nov. SKP isolated from shrimp paste of Euphausiacea.</title>
        <authorList>
            <person name="Kanchanasin P."/>
            <person name="Tanasupawat S."/>
            <person name="Shi W."/>
            <person name="Wu L."/>
            <person name="Ma J."/>
        </authorList>
    </citation>
    <scope>NUCLEOTIDE SEQUENCE [LARGE SCALE GENOMIC DNA]</scope>
    <source>
        <strain evidence="1 2">SKP4-8</strain>
    </source>
</reference>
<organism evidence="1 2">
    <name type="scientific">Allobacillus salarius</name>
    <dbReference type="NCBI Taxonomy" id="1955272"/>
    <lineage>
        <taxon>Bacteria</taxon>
        <taxon>Bacillati</taxon>
        <taxon>Bacillota</taxon>
        <taxon>Bacilli</taxon>
        <taxon>Bacillales</taxon>
        <taxon>Bacillaceae</taxon>
        <taxon>Allobacillus</taxon>
    </lineage>
</organism>
<gene>
    <name evidence="1" type="ORF">FPQ13_05175</name>
</gene>
<comment type="caution">
    <text evidence="1">The sequence shown here is derived from an EMBL/GenBank/DDBJ whole genome shotgun (WGS) entry which is preliminary data.</text>
</comment>
<protein>
    <submittedName>
        <fullName evidence="1">Uncharacterized protein</fullName>
    </submittedName>
</protein>
<evidence type="ECO:0000313" key="1">
    <source>
        <dbReference type="EMBL" id="TSJ66259.1"/>
    </source>
</evidence>
<dbReference type="EMBL" id="VMHE01000005">
    <property type="protein sequence ID" value="TSJ66259.1"/>
    <property type="molecule type" value="Genomic_DNA"/>
</dbReference>
<dbReference type="Proteomes" id="UP000316425">
    <property type="component" value="Unassembled WGS sequence"/>
</dbReference>